<dbReference type="SUPFAM" id="SSF109854">
    <property type="entry name" value="DinB/YfiT-like putative metalloenzymes"/>
    <property type="match status" value="1"/>
</dbReference>
<reference evidence="3" key="2">
    <citation type="submission" date="2012-02" db="EMBL/GenBank/DDBJ databases">
        <title>Complete genome sequence of Blastococcus saxobsidens strain DD2.</title>
        <authorList>
            <person name="Genoscope."/>
        </authorList>
    </citation>
    <scope>NUCLEOTIDE SEQUENCE [LARGE SCALE GENOMIC DNA]</scope>
    <source>
        <strain evidence="3">DD2</strain>
    </source>
</reference>
<dbReference type="KEGG" id="bsd:BLASA_3551"/>
<dbReference type="STRING" id="1146883.BLASA_3551"/>
<accession>H6RU03</accession>
<dbReference type="AlphaFoldDB" id="H6RU03"/>
<dbReference type="Proteomes" id="UP000007517">
    <property type="component" value="Chromosome"/>
</dbReference>
<gene>
    <name evidence="2" type="ordered locus">BLASA_3551</name>
</gene>
<dbReference type="Gene3D" id="1.20.120.450">
    <property type="entry name" value="dinb family like domain"/>
    <property type="match status" value="1"/>
</dbReference>
<dbReference type="NCBIfam" id="TIGR03086">
    <property type="entry name" value="TIGR03086 family metal-binding protein"/>
    <property type="match status" value="1"/>
</dbReference>
<evidence type="ECO:0000259" key="1">
    <source>
        <dbReference type="Pfam" id="PF11716"/>
    </source>
</evidence>
<organism evidence="2 3">
    <name type="scientific">Blastococcus saxobsidens (strain DD2)</name>
    <dbReference type="NCBI Taxonomy" id="1146883"/>
    <lineage>
        <taxon>Bacteria</taxon>
        <taxon>Bacillati</taxon>
        <taxon>Actinomycetota</taxon>
        <taxon>Actinomycetes</taxon>
        <taxon>Geodermatophilales</taxon>
        <taxon>Geodermatophilaceae</taxon>
        <taxon>Blastococcus</taxon>
    </lineage>
</organism>
<sequence>MDLGPQTAETARVVAGVGDDQLDDPTPCAGMSVAALLDHLVGLTLAFRSAAERAEFSGGPSADATSLAPDWRTLLPARLDALATAWGDPAAREGDAEVAGVRLPASVMAVVALNEVLVHGWDLAVATGQPYRPDDASVRACAEMVGDRRDPSAEPEGLFGPVVPVPDDAPAFARLLGQTGRDPGWTAA</sequence>
<dbReference type="InterPro" id="IPR017517">
    <property type="entry name" value="Maleyloyr_isom"/>
</dbReference>
<dbReference type="eggNOG" id="ENOG5032B92">
    <property type="taxonomic scope" value="Bacteria"/>
</dbReference>
<dbReference type="NCBIfam" id="TIGR03083">
    <property type="entry name" value="maleylpyruvate isomerase family mycothiol-dependent enzyme"/>
    <property type="match status" value="1"/>
</dbReference>
<reference evidence="2 3" key="1">
    <citation type="journal article" date="2012" name="J. Bacteriol.">
        <title>Genome Sequence of Blastococcus saxobsidens DD2, a Stone-Inhabiting Bacterium.</title>
        <authorList>
            <person name="Chouaia B."/>
            <person name="Crotti E."/>
            <person name="Brusetti L."/>
            <person name="Daffonchio D."/>
            <person name="Essoussi I."/>
            <person name="Nouioui I."/>
            <person name="Sbissi I."/>
            <person name="Ghodhbane-Gtari F."/>
            <person name="Gtari M."/>
            <person name="Vacherie B."/>
            <person name="Barbe V."/>
            <person name="Medigue C."/>
            <person name="Gury J."/>
            <person name="Pujic P."/>
            <person name="Normand P."/>
        </authorList>
    </citation>
    <scope>NUCLEOTIDE SEQUENCE [LARGE SCALE GENOMIC DNA]</scope>
    <source>
        <strain evidence="2 3">DD2</strain>
    </source>
</reference>
<dbReference type="HOGENOM" id="CLU_051661_2_0_11"/>
<dbReference type="GO" id="GO:0046872">
    <property type="term" value="F:metal ion binding"/>
    <property type="evidence" value="ECO:0007669"/>
    <property type="project" value="InterPro"/>
</dbReference>
<feature type="domain" description="Mycothiol-dependent maleylpyruvate isomerase metal-binding" evidence="1">
    <location>
        <begin position="5"/>
        <end position="124"/>
    </location>
</feature>
<keyword evidence="3" id="KW-1185">Reference proteome</keyword>
<evidence type="ECO:0000313" key="2">
    <source>
        <dbReference type="EMBL" id="CCG04413.1"/>
    </source>
</evidence>
<dbReference type="InterPro" id="IPR024344">
    <property type="entry name" value="MDMPI_metal-binding"/>
</dbReference>
<dbReference type="InterPro" id="IPR034660">
    <property type="entry name" value="DinB/YfiT-like"/>
</dbReference>
<proteinExistence type="predicted"/>
<dbReference type="InterPro" id="IPR017520">
    <property type="entry name" value="CHP03086"/>
</dbReference>
<dbReference type="Pfam" id="PF11716">
    <property type="entry name" value="MDMPI_N"/>
    <property type="match status" value="1"/>
</dbReference>
<protein>
    <recommendedName>
        <fullName evidence="1">Mycothiol-dependent maleylpyruvate isomerase metal-binding domain-containing protein</fullName>
    </recommendedName>
</protein>
<dbReference type="EMBL" id="FO117623">
    <property type="protein sequence ID" value="CCG04413.1"/>
    <property type="molecule type" value="Genomic_DNA"/>
</dbReference>
<name>H6RU03_BLASD</name>
<evidence type="ECO:0000313" key="3">
    <source>
        <dbReference type="Proteomes" id="UP000007517"/>
    </source>
</evidence>